<evidence type="ECO:0000313" key="2">
    <source>
        <dbReference type="Proteomes" id="UP000177419"/>
    </source>
</evidence>
<protein>
    <submittedName>
        <fullName evidence="1">Uncharacterized protein</fullName>
    </submittedName>
</protein>
<sequence>MFNKEKSKLKEFKDLAGQLKSQGQREREVHERIAEEPNPFIKQAIYSEKVINRWSDLVKLEHWSILQTRMRLLQSKTEEEARYCLRVIYLTI</sequence>
<gene>
    <name evidence="1" type="ORF">A2746_00920</name>
</gene>
<reference evidence="1 2" key="1">
    <citation type="journal article" date="2016" name="Nat. Commun.">
        <title>Thousands of microbial genomes shed light on interconnected biogeochemical processes in an aquifer system.</title>
        <authorList>
            <person name="Anantharaman K."/>
            <person name="Brown C.T."/>
            <person name="Hug L.A."/>
            <person name="Sharon I."/>
            <person name="Castelle C.J."/>
            <person name="Probst A.J."/>
            <person name="Thomas B.C."/>
            <person name="Singh A."/>
            <person name="Wilkins M.J."/>
            <person name="Karaoz U."/>
            <person name="Brodie E.L."/>
            <person name="Williams K.H."/>
            <person name="Hubbard S.S."/>
            <person name="Banfield J.F."/>
        </authorList>
    </citation>
    <scope>NUCLEOTIDE SEQUENCE [LARGE SCALE GENOMIC DNA]</scope>
</reference>
<proteinExistence type="predicted"/>
<name>A0A1F8EWQ7_9BACT</name>
<comment type="caution">
    <text evidence="1">The sequence shown here is derived from an EMBL/GenBank/DDBJ whole genome shotgun (WGS) entry which is preliminary data.</text>
</comment>
<organism evidence="1 2">
    <name type="scientific">Candidatus Yanofskybacteria bacterium RIFCSPHIGHO2_01_FULL_44_22</name>
    <dbReference type="NCBI Taxonomy" id="1802669"/>
    <lineage>
        <taxon>Bacteria</taxon>
        <taxon>Candidatus Yanofskyibacteriota</taxon>
    </lineage>
</organism>
<accession>A0A1F8EWQ7</accession>
<dbReference type="AlphaFoldDB" id="A0A1F8EWQ7"/>
<evidence type="ECO:0000313" key="1">
    <source>
        <dbReference type="EMBL" id="OGN05297.1"/>
    </source>
</evidence>
<dbReference type="Proteomes" id="UP000177419">
    <property type="component" value="Unassembled WGS sequence"/>
</dbReference>
<dbReference type="EMBL" id="MGJJ01000014">
    <property type="protein sequence ID" value="OGN05297.1"/>
    <property type="molecule type" value="Genomic_DNA"/>
</dbReference>